<comment type="similarity">
    <text evidence="3">Belongs to the transpeptidase family.</text>
</comment>
<dbReference type="InterPro" id="IPR017790">
    <property type="entry name" value="Penicillin-binding_protein_2"/>
</dbReference>
<keyword evidence="6" id="KW-0645">Protease</keyword>
<keyword evidence="9" id="KW-0133">Cell shape</keyword>
<keyword evidence="7 14" id="KW-0812">Transmembrane</keyword>
<evidence type="ECO:0000313" key="17">
    <source>
        <dbReference type="EMBL" id="MBC8334212.1"/>
    </source>
</evidence>
<dbReference type="InterPro" id="IPR036138">
    <property type="entry name" value="PBP_dimer_sf"/>
</dbReference>
<dbReference type="Pfam" id="PF03717">
    <property type="entry name" value="PBP_dimer"/>
    <property type="match status" value="1"/>
</dbReference>
<dbReference type="PANTHER" id="PTHR30627">
    <property type="entry name" value="PEPTIDOGLYCAN D,D-TRANSPEPTIDASE"/>
    <property type="match status" value="1"/>
</dbReference>
<keyword evidence="8 17" id="KW-0378">Hydrolase</keyword>
<keyword evidence="11 14" id="KW-1133">Transmembrane helix</keyword>
<dbReference type="GO" id="GO:0009002">
    <property type="term" value="F:serine-type D-Ala-D-Ala carboxypeptidase activity"/>
    <property type="evidence" value="ECO:0007669"/>
    <property type="project" value="UniProtKB-EC"/>
</dbReference>
<keyword evidence="17" id="KW-0121">Carboxypeptidase</keyword>
<dbReference type="InterPro" id="IPR012338">
    <property type="entry name" value="Beta-lactam/transpept-like"/>
</dbReference>
<dbReference type="GO" id="GO:0009252">
    <property type="term" value="P:peptidoglycan biosynthetic process"/>
    <property type="evidence" value="ECO:0007669"/>
    <property type="project" value="UniProtKB-KW"/>
</dbReference>
<name>A0A8J6TIE8_9CHLR</name>
<keyword evidence="13" id="KW-0961">Cell wall biogenesis/degradation</keyword>
<dbReference type="GO" id="GO:0071972">
    <property type="term" value="F:peptidoglycan L,D-transpeptidase activity"/>
    <property type="evidence" value="ECO:0007669"/>
    <property type="project" value="TreeGrafter"/>
</dbReference>
<dbReference type="GO" id="GO:0008658">
    <property type="term" value="F:penicillin binding"/>
    <property type="evidence" value="ECO:0007669"/>
    <property type="project" value="InterPro"/>
</dbReference>
<keyword evidence="5" id="KW-0997">Cell inner membrane</keyword>
<evidence type="ECO:0000256" key="11">
    <source>
        <dbReference type="ARBA" id="ARBA00022989"/>
    </source>
</evidence>
<evidence type="ECO:0000259" key="15">
    <source>
        <dbReference type="Pfam" id="PF00905"/>
    </source>
</evidence>
<evidence type="ECO:0000256" key="6">
    <source>
        <dbReference type="ARBA" id="ARBA00022670"/>
    </source>
</evidence>
<evidence type="ECO:0000256" key="1">
    <source>
        <dbReference type="ARBA" id="ARBA00004167"/>
    </source>
</evidence>
<dbReference type="GO" id="GO:0006508">
    <property type="term" value="P:proteolysis"/>
    <property type="evidence" value="ECO:0007669"/>
    <property type="project" value="UniProtKB-KW"/>
</dbReference>
<comment type="subcellular location">
    <subcellularLocation>
        <location evidence="2">Cell membrane</location>
    </subcellularLocation>
    <subcellularLocation>
        <location evidence="1">Membrane</location>
        <topology evidence="1">Single-pass membrane protein</topology>
    </subcellularLocation>
</comment>
<dbReference type="NCBIfam" id="TIGR03423">
    <property type="entry name" value="pbp2_mrdA"/>
    <property type="match status" value="1"/>
</dbReference>
<evidence type="ECO:0000256" key="3">
    <source>
        <dbReference type="ARBA" id="ARBA00007171"/>
    </source>
</evidence>
<comment type="caution">
    <text evidence="17">The sequence shown here is derived from an EMBL/GenBank/DDBJ whole genome shotgun (WGS) entry which is preliminary data.</text>
</comment>
<evidence type="ECO:0000256" key="10">
    <source>
        <dbReference type="ARBA" id="ARBA00022984"/>
    </source>
</evidence>
<feature type="domain" description="Penicillin-binding protein dimerisation" evidence="16">
    <location>
        <begin position="59"/>
        <end position="252"/>
    </location>
</feature>
<evidence type="ECO:0000256" key="9">
    <source>
        <dbReference type="ARBA" id="ARBA00022960"/>
    </source>
</evidence>
<evidence type="ECO:0000256" key="2">
    <source>
        <dbReference type="ARBA" id="ARBA00004236"/>
    </source>
</evidence>
<keyword evidence="10" id="KW-0573">Peptidoglycan synthesis</keyword>
<keyword evidence="4" id="KW-1003">Cell membrane</keyword>
<reference evidence="17 18" key="1">
    <citation type="submission" date="2020-08" db="EMBL/GenBank/DDBJ databases">
        <title>Bridging the membrane lipid divide: bacteria of the FCB group superphylum have the potential to synthesize archaeal ether lipids.</title>
        <authorList>
            <person name="Villanueva L."/>
            <person name="Von Meijenfeldt F.A.B."/>
            <person name="Westbye A.B."/>
            <person name="Yadav S."/>
            <person name="Hopmans E.C."/>
            <person name="Dutilh B.E."/>
            <person name="Sinninghe Damste J.S."/>
        </authorList>
    </citation>
    <scope>NUCLEOTIDE SEQUENCE [LARGE SCALE GENOMIC DNA]</scope>
    <source>
        <strain evidence="17">NIOZ-UU36</strain>
    </source>
</reference>
<dbReference type="InterPro" id="IPR050515">
    <property type="entry name" value="Beta-lactam/transpept"/>
</dbReference>
<evidence type="ECO:0000256" key="5">
    <source>
        <dbReference type="ARBA" id="ARBA00022519"/>
    </source>
</evidence>
<proteinExistence type="inferred from homology"/>
<evidence type="ECO:0000256" key="14">
    <source>
        <dbReference type="SAM" id="Phobius"/>
    </source>
</evidence>
<dbReference type="InterPro" id="IPR001460">
    <property type="entry name" value="PCN-bd_Tpept"/>
</dbReference>
<dbReference type="SUPFAM" id="SSF56519">
    <property type="entry name" value="Penicillin binding protein dimerisation domain"/>
    <property type="match status" value="1"/>
</dbReference>
<evidence type="ECO:0000259" key="16">
    <source>
        <dbReference type="Pfam" id="PF03717"/>
    </source>
</evidence>
<protein>
    <submittedName>
        <fullName evidence="17">Penicillin-binding protein 2</fullName>
        <ecNumber evidence="17">3.4.16.4</ecNumber>
    </submittedName>
</protein>
<dbReference type="Proteomes" id="UP000614469">
    <property type="component" value="Unassembled WGS sequence"/>
</dbReference>
<organism evidence="17 18">
    <name type="scientific">Candidatus Desulfolinea nitratireducens</name>
    <dbReference type="NCBI Taxonomy" id="2841698"/>
    <lineage>
        <taxon>Bacteria</taxon>
        <taxon>Bacillati</taxon>
        <taxon>Chloroflexota</taxon>
        <taxon>Anaerolineae</taxon>
        <taxon>Anaerolineales</taxon>
        <taxon>Anaerolineales incertae sedis</taxon>
        <taxon>Candidatus Desulfolinea</taxon>
    </lineage>
</organism>
<dbReference type="SUPFAM" id="SSF56601">
    <property type="entry name" value="beta-lactamase/transpeptidase-like"/>
    <property type="match status" value="1"/>
</dbReference>
<accession>A0A8J6TIE8</accession>
<keyword evidence="12 14" id="KW-0472">Membrane</keyword>
<evidence type="ECO:0000256" key="8">
    <source>
        <dbReference type="ARBA" id="ARBA00022801"/>
    </source>
</evidence>
<evidence type="ECO:0000256" key="4">
    <source>
        <dbReference type="ARBA" id="ARBA00022475"/>
    </source>
</evidence>
<dbReference type="GO" id="GO:0005886">
    <property type="term" value="C:plasma membrane"/>
    <property type="evidence" value="ECO:0007669"/>
    <property type="project" value="UniProtKB-SubCell"/>
</dbReference>
<feature type="domain" description="Penicillin-binding protein transpeptidase" evidence="15">
    <location>
        <begin position="299"/>
        <end position="680"/>
    </location>
</feature>
<dbReference type="InterPro" id="IPR005311">
    <property type="entry name" value="PBP_dimer"/>
</dbReference>
<feature type="transmembrane region" description="Helical" evidence="14">
    <location>
        <begin position="16"/>
        <end position="35"/>
    </location>
</feature>
<dbReference type="AlphaFoldDB" id="A0A8J6TIE8"/>
<dbReference type="PANTHER" id="PTHR30627:SF2">
    <property type="entry name" value="PEPTIDOGLYCAN D,D-TRANSPEPTIDASE MRDA"/>
    <property type="match status" value="1"/>
</dbReference>
<dbReference type="GO" id="GO:0071555">
    <property type="term" value="P:cell wall organization"/>
    <property type="evidence" value="ECO:0007669"/>
    <property type="project" value="UniProtKB-KW"/>
</dbReference>
<sequence length="696" mass="75999">MSSSVSPDLRIEPWRVVVFYFVAALVFSLLAIRLFRLQVFEGQSWLGRAVDNYTREISVPSSRGIIYDRNGVILARNIASYNIVITPALLPDDLADIQRIYRELSEIIDVPVNSGTLDDAKLFATCVPGPGIAQLVELGESLAPYTPVPIACDADEIIARIVRERAVAWPGVSVQIDPVRDYPTGSLTANIIGFLGPIPASQLDFYEDLGFVAGRDKIGYAGVEITLQDILAGVNGKRVVEVDVAGKELRNLEPPIQPVAGRNVRLALDIRLQKAAEGALLDEISGWNAYFGQVRISSGVTIAMNPKTGEVLAMVSYPTYENNRLARFIPAYYYQQLSEDPRHPLLNNAISSEYPPGSVFKLSTATGALNEGVVTVDQTIYAPGQLILTEKFSPNDPGRERPFVDWIYDENPAGFGEIDYLRCIAFSSNVCFYKLGGGYEDEIPEGLGILRLGEYARALGYGEPSGIELPGEADGLIPSPQWKRINQGENWSTGDTYIASVGQGYVLSTPLQVLMSGATIAAGGKLMQPTIVREELDDDGRLLRPFQPIMKWDITETPLITNFDCDGGYCLEMETKSTVDPFVVEQVQRGMRMAVTNSRGTLNDLFGDFPVAVAGKTGTAEYCDDVALKANRCTFGNWPTHSWTLAYAPYEDPEIIIMAFMYNGGEGASVAGPVVQRVMEAYFELKSIDLAVGSGG</sequence>
<dbReference type="EC" id="3.4.16.4" evidence="17"/>
<dbReference type="Pfam" id="PF00905">
    <property type="entry name" value="Transpeptidase"/>
    <property type="match status" value="1"/>
</dbReference>
<dbReference type="Gene3D" id="3.40.710.10">
    <property type="entry name" value="DD-peptidase/beta-lactamase superfamily"/>
    <property type="match status" value="1"/>
</dbReference>
<dbReference type="EMBL" id="JACNJN010000054">
    <property type="protein sequence ID" value="MBC8334212.1"/>
    <property type="molecule type" value="Genomic_DNA"/>
</dbReference>
<gene>
    <name evidence="17" type="primary">mrdA</name>
    <name evidence="17" type="ORF">H8E29_03015</name>
</gene>
<evidence type="ECO:0000256" key="12">
    <source>
        <dbReference type="ARBA" id="ARBA00023136"/>
    </source>
</evidence>
<dbReference type="Gene3D" id="3.90.1310.10">
    <property type="entry name" value="Penicillin-binding protein 2a (Domain 2)"/>
    <property type="match status" value="1"/>
</dbReference>
<dbReference type="GO" id="GO:0008360">
    <property type="term" value="P:regulation of cell shape"/>
    <property type="evidence" value="ECO:0007669"/>
    <property type="project" value="UniProtKB-KW"/>
</dbReference>
<evidence type="ECO:0000313" key="18">
    <source>
        <dbReference type="Proteomes" id="UP000614469"/>
    </source>
</evidence>
<evidence type="ECO:0000256" key="7">
    <source>
        <dbReference type="ARBA" id="ARBA00022692"/>
    </source>
</evidence>
<evidence type="ECO:0000256" key="13">
    <source>
        <dbReference type="ARBA" id="ARBA00023316"/>
    </source>
</evidence>